<reference evidence="1 2" key="1">
    <citation type="submission" date="2023-07" db="EMBL/GenBank/DDBJ databases">
        <title>Genomic Encyclopedia of Type Strains, Phase IV (KMG-IV): sequencing the most valuable type-strain genomes for metagenomic binning, comparative biology and taxonomic classification.</title>
        <authorList>
            <person name="Goeker M."/>
        </authorList>
    </citation>
    <scope>NUCLEOTIDE SEQUENCE [LARGE SCALE GENOMIC DNA]</scope>
    <source>
        <strain evidence="1 2">DSM 9768</strain>
    </source>
</reference>
<accession>A0ABT9ZYX8</accession>
<organism evidence="1 2">
    <name type="scientific">Evansella vedderi</name>
    <dbReference type="NCBI Taxonomy" id="38282"/>
    <lineage>
        <taxon>Bacteria</taxon>
        <taxon>Bacillati</taxon>
        <taxon>Bacillota</taxon>
        <taxon>Bacilli</taxon>
        <taxon>Bacillales</taxon>
        <taxon>Bacillaceae</taxon>
        <taxon>Evansella</taxon>
    </lineage>
</organism>
<comment type="caution">
    <text evidence="1">The sequence shown here is derived from an EMBL/GenBank/DDBJ whole genome shotgun (WGS) entry which is preliminary data.</text>
</comment>
<protein>
    <submittedName>
        <fullName evidence="1">Uncharacterized protein</fullName>
    </submittedName>
</protein>
<dbReference type="RefSeq" id="WP_307326247.1">
    <property type="nucleotide sequence ID" value="NZ_JAUSUG010000010.1"/>
</dbReference>
<evidence type="ECO:0000313" key="2">
    <source>
        <dbReference type="Proteomes" id="UP001230005"/>
    </source>
</evidence>
<sequence length="49" mass="5901">MRIRLFNKKGKKENNREHKEEAVQQLMKGKKSGKVYLTKEGEKLLNKWK</sequence>
<evidence type="ECO:0000313" key="1">
    <source>
        <dbReference type="EMBL" id="MDQ0255310.1"/>
    </source>
</evidence>
<proteinExistence type="predicted"/>
<name>A0ABT9ZYX8_9BACI</name>
<gene>
    <name evidence="1" type="ORF">J2S74_002692</name>
</gene>
<dbReference type="EMBL" id="JAUSUG010000010">
    <property type="protein sequence ID" value="MDQ0255310.1"/>
    <property type="molecule type" value="Genomic_DNA"/>
</dbReference>
<dbReference type="Proteomes" id="UP001230005">
    <property type="component" value="Unassembled WGS sequence"/>
</dbReference>
<keyword evidence="2" id="KW-1185">Reference proteome</keyword>